<dbReference type="Proteomes" id="UP000505306">
    <property type="component" value="Chromosome"/>
</dbReference>
<reference evidence="2 3" key="1">
    <citation type="submission" date="2020-02" db="EMBL/GenBank/DDBJ databases">
        <title>Complete genome sequence of Flavobacteriaceae bacterium.</title>
        <authorList>
            <person name="Kim S.-J."/>
            <person name="Kim Y.-S."/>
            <person name="Kim K.-H."/>
        </authorList>
    </citation>
    <scope>NUCLEOTIDE SEQUENCE [LARGE SCALE GENOMIC DNA]</scope>
    <source>
        <strain evidence="2 3">RR4-40</strain>
    </source>
</reference>
<dbReference type="GO" id="GO:0016787">
    <property type="term" value="F:hydrolase activity"/>
    <property type="evidence" value="ECO:0007669"/>
    <property type="project" value="UniProtKB-KW"/>
</dbReference>
<dbReference type="SUPFAM" id="SSF53474">
    <property type="entry name" value="alpha/beta-Hydrolases"/>
    <property type="match status" value="1"/>
</dbReference>
<dbReference type="Gene3D" id="3.40.50.1820">
    <property type="entry name" value="alpha/beta hydrolase"/>
    <property type="match status" value="1"/>
</dbReference>
<evidence type="ECO:0000313" key="3">
    <source>
        <dbReference type="Proteomes" id="UP000505306"/>
    </source>
</evidence>
<dbReference type="Pfam" id="PF00561">
    <property type="entry name" value="Abhydrolase_1"/>
    <property type="match status" value="1"/>
</dbReference>
<evidence type="ECO:0000313" key="2">
    <source>
        <dbReference type="EMBL" id="QIE59608.1"/>
    </source>
</evidence>
<keyword evidence="3" id="KW-1185">Reference proteome</keyword>
<accession>A0A6G6GM36</accession>
<name>A0A6G6GM36_9FLAO</name>
<dbReference type="KEGG" id="mgel:G5B37_08540"/>
<dbReference type="PRINTS" id="PR00111">
    <property type="entry name" value="ABHYDROLASE"/>
</dbReference>
<evidence type="ECO:0000259" key="1">
    <source>
        <dbReference type="Pfam" id="PF00561"/>
    </source>
</evidence>
<dbReference type="EMBL" id="CP049057">
    <property type="protein sequence ID" value="QIE59608.1"/>
    <property type="molecule type" value="Genomic_DNA"/>
</dbReference>
<dbReference type="AlphaFoldDB" id="A0A6G6GM36"/>
<dbReference type="InterPro" id="IPR000073">
    <property type="entry name" value="AB_hydrolase_1"/>
</dbReference>
<feature type="domain" description="AB hydrolase-1" evidence="1">
    <location>
        <begin position="19"/>
        <end position="244"/>
    </location>
</feature>
<proteinExistence type="predicted"/>
<dbReference type="InterPro" id="IPR029058">
    <property type="entry name" value="AB_hydrolase_fold"/>
</dbReference>
<dbReference type="RefSeq" id="WP_164679621.1">
    <property type="nucleotide sequence ID" value="NZ_CP049057.1"/>
</dbReference>
<sequence length="260" mass="29020">MIFSYHNSPIYYTDQGSGPAIIFLHGFLESSTMWKEIIPHFTTSNRVITLDFPGHGKTPTIKETHSMEFFAAIVAELVAHLKIKQITVVGHSMGGYVSMAMTTLIPQQIRTLVLLASSPDSDSEARKQNRERALELVPNAKDAFVSMAISNLFNEHSRKQFSKEISEVKEEALALSVEGITAAIRGMKNRKNRTSMLKDFNNPKYMICGTNDSILPISSCETIAEATNTVLLKVTGSHMIHIEKRDEIVKLLHLIENNCV</sequence>
<organism evidence="2 3">
    <name type="scientific">Rasiella rasia</name>
    <dbReference type="NCBI Taxonomy" id="2744027"/>
    <lineage>
        <taxon>Bacteria</taxon>
        <taxon>Pseudomonadati</taxon>
        <taxon>Bacteroidota</taxon>
        <taxon>Flavobacteriia</taxon>
        <taxon>Flavobacteriales</taxon>
        <taxon>Flavobacteriaceae</taxon>
        <taxon>Rasiella</taxon>
    </lineage>
</organism>
<protein>
    <submittedName>
        <fullName evidence="2">Alpha/beta hydrolase</fullName>
    </submittedName>
</protein>
<dbReference type="InterPro" id="IPR050266">
    <property type="entry name" value="AB_hydrolase_sf"/>
</dbReference>
<keyword evidence="2" id="KW-0378">Hydrolase</keyword>
<gene>
    <name evidence="2" type="ORF">G5B37_08540</name>
</gene>
<dbReference type="PANTHER" id="PTHR43798">
    <property type="entry name" value="MONOACYLGLYCEROL LIPASE"/>
    <property type="match status" value="1"/>
</dbReference>